<comment type="subcellular location">
    <subcellularLocation>
        <location evidence="1">Cell membrane</location>
        <topology evidence="1">Multi-pass membrane protein</topology>
    </subcellularLocation>
</comment>
<dbReference type="Pfam" id="PF03547">
    <property type="entry name" value="Mem_trans"/>
    <property type="match status" value="1"/>
</dbReference>
<evidence type="ECO:0000256" key="4">
    <source>
        <dbReference type="ARBA" id="ARBA00022475"/>
    </source>
</evidence>
<keyword evidence="4" id="KW-1003">Cell membrane</keyword>
<dbReference type="InterPro" id="IPR004776">
    <property type="entry name" value="Mem_transp_PIN-like"/>
</dbReference>
<evidence type="ECO:0000256" key="2">
    <source>
        <dbReference type="ARBA" id="ARBA00010145"/>
    </source>
</evidence>
<dbReference type="AlphaFoldDB" id="A0A5R8Y1C2"/>
<dbReference type="EMBL" id="VANU01000003">
    <property type="protein sequence ID" value="TLP38568.1"/>
    <property type="molecule type" value="Genomic_DNA"/>
</dbReference>
<dbReference type="Gene3D" id="1.20.1530.20">
    <property type="match status" value="1"/>
</dbReference>
<feature type="transmembrane region" description="Helical" evidence="8">
    <location>
        <begin position="223"/>
        <end position="244"/>
    </location>
</feature>
<evidence type="ECO:0000313" key="10">
    <source>
        <dbReference type="Proteomes" id="UP000308901"/>
    </source>
</evidence>
<feature type="transmembrane region" description="Helical" evidence="8">
    <location>
        <begin position="65"/>
        <end position="85"/>
    </location>
</feature>
<evidence type="ECO:0000256" key="3">
    <source>
        <dbReference type="ARBA" id="ARBA00022448"/>
    </source>
</evidence>
<dbReference type="GO" id="GO:0005886">
    <property type="term" value="C:plasma membrane"/>
    <property type="evidence" value="ECO:0007669"/>
    <property type="project" value="UniProtKB-SubCell"/>
</dbReference>
<comment type="similarity">
    <text evidence="2">Belongs to the auxin efflux carrier (TC 2.A.69) family.</text>
</comment>
<evidence type="ECO:0000256" key="6">
    <source>
        <dbReference type="ARBA" id="ARBA00022989"/>
    </source>
</evidence>
<dbReference type="OrthoDB" id="9805563at2"/>
<proteinExistence type="inferred from homology"/>
<feature type="transmembrane region" description="Helical" evidence="8">
    <location>
        <begin position="191"/>
        <end position="211"/>
    </location>
</feature>
<evidence type="ECO:0000256" key="8">
    <source>
        <dbReference type="SAM" id="Phobius"/>
    </source>
</evidence>
<keyword evidence="7 8" id="KW-0472">Membrane</keyword>
<feature type="transmembrane region" description="Helical" evidence="8">
    <location>
        <begin position="97"/>
        <end position="117"/>
    </location>
</feature>
<keyword evidence="5 8" id="KW-0812">Transmembrane</keyword>
<evidence type="ECO:0000313" key="9">
    <source>
        <dbReference type="EMBL" id="TLP38568.1"/>
    </source>
</evidence>
<sequence length="306" mass="33295">MEHIFSALIPIFLLILIGYFFKRIKFPSNEFWANADKLTYFVLMPSLLVYKLSTASLDGLEAFDFVLTGILGITTLLFITIILNFKFKTAGPAFSSVIQGAVRFNTYVLLALISAIYGDKGIALTALLITFAIPFINFICITSFAVYVSDKKATLFGLLKSIITNPLIVACFIGGGINYLDIGLPIIGENVLKILSASALPMGLLSIGFSLDLSSIKEAKLELVLASFLKLLIMPIVMFVIARLFGLEGILLSLLLIFGSMPTAPSSFILARQLGGDSRLMASIITLQTLVSLLTVSIVLWALQFL</sequence>
<organism evidence="9 10">
    <name type="scientific">Arcobacter arenosus</name>
    <dbReference type="NCBI Taxonomy" id="2576037"/>
    <lineage>
        <taxon>Bacteria</taxon>
        <taxon>Pseudomonadati</taxon>
        <taxon>Campylobacterota</taxon>
        <taxon>Epsilonproteobacteria</taxon>
        <taxon>Campylobacterales</taxon>
        <taxon>Arcobacteraceae</taxon>
        <taxon>Arcobacter</taxon>
    </lineage>
</organism>
<keyword evidence="6 8" id="KW-1133">Transmembrane helix</keyword>
<dbReference type="PANTHER" id="PTHR36838">
    <property type="entry name" value="AUXIN EFFLUX CARRIER FAMILY PROTEIN"/>
    <property type="match status" value="1"/>
</dbReference>
<evidence type="ECO:0000256" key="7">
    <source>
        <dbReference type="ARBA" id="ARBA00023136"/>
    </source>
</evidence>
<feature type="transmembrane region" description="Helical" evidence="8">
    <location>
        <begin position="123"/>
        <end position="148"/>
    </location>
</feature>
<reference evidence="9 10" key="1">
    <citation type="submission" date="2019-05" db="EMBL/GenBank/DDBJ databases">
        <title>Arcobacter sp. nov., isolated from sea sediment.</title>
        <authorList>
            <person name="Kim W."/>
        </authorList>
    </citation>
    <scope>NUCLEOTIDE SEQUENCE [LARGE SCALE GENOMIC DNA]</scope>
    <source>
        <strain evidence="9 10">CAU 1517</strain>
    </source>
</reference>
<accession>A0A5R8Y1C2</accession>
<feature type="transmembrane region" description="Helical" evidence="8">
    <location>
        <begin position="6"/>
        <end position="22"/>
    </location>
</feature>
<dbReference type="Proteomes" id="UP000308901">
    <property type="component" value="Unassembled WGS sequence"/>
</dbReference>
<evidence type="ECO:0000256" key="1">
    <source>
        <dbReference type="ARBA" id="ARBA00004651"/>
    </source>
</evidence>
<feature type="transmembrane region" description="Helical" evidence="8">
    <location>
        <begin position="250"/>
        <end position="270"/>
    </location>
</feature>
<feature type="transmembrane region" description="Helical" evidence="8">
    <location>
        <begin position="155"/>
        <end position="179"/>
    </location>
</feature>
<protein>
    <submittedName>
        <fullName evidence="9">AEC family transporter</fullName>
    </submittedName>
</protein>
<dbReference type="InterPro" id="IPR038770">
    <property type="entry name" value="Na+/solute_symporter_sf"/>
</dbReference>
<evidence type="ECO:0000256" key="5">
    <source>
        <dbReference type="ARBA" id="ARBA00022692"/>
    </source>
</evidence>
<keyword evidence="3" id="KW-0813">Transport</keyword>
<name>A0A5R8Y1C2_9BACT</name>
<gene>
    <name evidence="9" type="ORF">FDK22_08900</name>
</gene>
<dbReference type="GO" id="GO:0055085">
    <property type="term" value="P:transmembrane transport"/>
    <property type="evidence" value="ECO:0007669"/>
    <property type="project" value="InterPro"/>
</dbReference>
<keyword evidence="10" id="KW-1185">Reference proteome</keyword>
<feature type="transmembrane region" description="Helical" evidence="8">
    <location>
        <begin position="282"/>
        <end position="303"/>
    </location>
</feature>
<comment type="caution">
    <text evidence="9">The sequence shown here is derived from an EMBL/GenBank/DDBJ whole genome shotgun (WGS) entry which is preliminary data.</text>
</comment>
<feature type="transmembrane region" description="Helical" evidence="8">
    <location>
        <begin position="34"/>
        <end position="53"/>
    </location>
</feature>
<dbReference type="RefSeq" id="WP_138152563.1">
    <property type="nucleotide sequence ID" value="NZ_CBDDKQ010000002.1"/>
</dbReference>
<dbReference type="PANTHER" id="PTHR36838:SF4">
    <property type="entry name" value="AUXIN EFFLUX CARRIER FAMILY PROTEIN"/>
    <property type="match status" value="1"/>
</dbReference>